<feature type="signal peptide" evidence="1">
    <location>
        <begin position="1"/>
        <end position="24"/>
    </location>
</feature>
<evidence type="ECO:0008006" key="4">
    <source>
        <dbReference type="Google" id="ProtNLM"/>
    </source>
</evidence>
<evidence type="ECO:0000313" key="2">
    <source>
        <dbReference type="EMBL" id="RYB01593.1"/>
    </source>
</evidence>
<dbReference type="AlphaFoldDB" id="A0A4Q2R793"/>
<dbReference type="Proteomes" id="UP000289411">
    <property type="component" value="Unassembled WGS sequence"/>
</dbReference>
<organism evidence="2 3">
    <name type="scientific">Lichenibacterium ramalinae</name>
    <dbReference type="NCBI Taxonomy" id="2316527"/>
    <lineage>
        <taxon>Bacteria</taxon>
        <taxon>Pseudomonadati</taxon>
        <taxon>Pseudomonadota</taxon>
        <taxon>Alphaproteobacteria</taxon>
        <taxon>Hyphomicrobiales</taxon>
        <taxon>Lichenihabitantaceae</taxon>
        <taxon>Lichenibacterium</taxon>
    </lineage>
</organism>
<feature type="chain" id="PRO_5020578810" description="Argininosuccinate lyase" evidence="1">
    <location>
        <begin position="25"/>
        <end position="109"/>
    </location>
</feature>
<evidence type="ECO:0000313" key="3">
    <source>
        <dbReference type="Proteomes" id="UP000289411"/>
    </source>
</evidence>
<dbReference type="OrthoDB" id="4736977at2"/>
<keyword evidence="3" id="KW-1185">Reference proteome</keyword>
<accession>A0A4Q2R793</accession>
<proteinExistence type="predicted"/>
<dbReference type="RefSeq" id="WP_129222044.1">
    <property type="nucleotide sequence ID" value="NZ_QYBC01000034.1"/>
</dbReference>
<evidence type="ECO:0000256" key="1">
    <source>
        <dbReference type="SAM" id="SignalP"/>
    </source>
</evidence>
<keyword evidence="1" id="KW-0732">Signal</keyword>
<gene>
    <name evidence="2" type="ORF">D3272_25415</name>
</gene>
<sequence length="109" mass="11742">MISRLARLGFGLAALVAFAVPASAANRHVDIVNSSGKVLKHFYASTVGTDSWEEDILGRDTLENGETFDANIDDGTGACKYDFKGVFADGSSRVRNNVDVCSISTFTYR</sequence>
<reference evidence="2 3" key="1">
    <citation type="submission" date="2018-09" db="EMBL/GenBank/DDBJ databases">
        <authorList>
            <person name="Grouzdev D.S."/>
            <person name="Krutkina M.S."/>
        </authorList>
    </citation>
    <scope>NUCLEOTIDE SEQUENCE [LARGE SCALE GENOMIC DNA]</scope>
    <source>
        <strain evidence="2 3">RmlP001</strain>
    </source>
</reference>
<dbReference type="EMBL" id="QYBC01000034">
    <property type="protein sequence ID" value="RYB01593.1"/>
    <property type="molecule type" value="Genomic_DNA"/>
</dbReference>
<protein>
    <recommendedName>
        <fullName evidence="4">Argininosuccinate lyase</fullName>
    </recommendedName>
</protein>
<name>A0A4Q2R793_9HYPH</name>
<reference evidence="2 3" key="2">
    <citation type="submission" date="2019-02" db="EMBL/GenBank/DDBJ databases">
        <title>'Lichenibacterium ramalinii' gen. nov. sp. nov., 'Lichenibacterium minor' gen. nov. sp. nov.</title>
        <authorList>
            <person name="Pankratov T."/>
        </authorList>
    </citation>
    <scope>NUCLEOTIDE SEQUENCE [LARGE SCALE GENOMIC DNA]</scope>
    <source>
        <strain evidence="2 3">RmlP001</strain>
    </source>
</reference>
<comment type="caution">
    <text evidence="2">The sequence shown here is derived from an EMBL/GenBank/DDBJ whole genome shotgun (WGS) entry which is preliminary data.</text>
</comment>